<organism evidence="3 4">
    <name type="scientific">Propylenella binzhouense</name>
    <dbReference type="NCBI Taxonomy" id="2555902"/>
    <lineage>
        <taxon>Bacteria</taxon>
        <taxon>Pseudomonadati</taxon>
        <taxon>Pseudomonadota</taxon>
        <taxon>Alphaproteobacteria</taxon>
        <taxon>Hyphomicrobiales</taxon>
        <taxon>Propylenellaceae</taxon>
        <taxon>Propylenella</taxon>
    </lineage>
</organism>
<gene>
    <name evidence="3" type="ORF">E4O86_22580</name>
</gene>
<dbReference type="EMBL" id="SPKJ01000185">
    <property type="protein sequence ID" value="MYZ50489.1"/>
    <property type="molecule type" value="Genomic_DNA"/>
</dbReference>
<dbReference type="AlphaFoldDB" id="A0A964T9X9"/>
<name>A0A964T9X9_9HYPH</name>
<proteinExistence type="predicted"/>
<evidence type="ECO:0000313" key="4">
    <source>
        <dbReference type="Proteomes" id="UP000773614"/>
    </source>
</evidence>
<dbReference type="Pfam" id="PF01757">
    <property type="entry name" value="Acyl_transf_3"/>
    <property type="match status" value="1"/>
</dbReference>
<feature type="transmembrane region" description="Helical" evidence="1">
    <location>
        <begin position="272"/>
        <end position="292"/>
    </location>
</feature>
<keyword evidence="3" id="KW-0012">Acyltransferase</keyword>
<keyword evidence="1" id="KW-0472">Membrane</keyword>
<evidence type="ECO:0000313" key="3">
    <source>
        <dbReference type="EMBL" id="MYZ50489.1"/>
    </source>
</evidence>
<dbReference type="GO" id="GO:0016020">
    <property type="term" value="C:membrane"/>
    <property type="evidence" value="ECO:0007669"/>
    <property type="project" value="TreeGrafter"/>
</dbReference>
<feature type="transmembrane region" description="Helical" evidence="1">
    <location>
        <begin position="327"/>
        <end position="348"/>
    </location>
</feature>
<feature type="transmembrane region" description="Helical" evidence="1">
    <location>
        <begin position="197"/>
        <end position="218"/>
    </location>
</feature>
<dbReference type="GO" id="GO:0016747">
    <property type="term" value="F:acyltransferase activity, transferring groups other than amino-acyl groups"/>
    <property type="evidence" value="ECO:0007669"/>
    <property type="project" value="InterPro"/>
</dbReference>
<feature type="transmembrane region" description="Helical" evidence="1">
    <location>
        <begin position="69"/>
        <end position="86"/>
    </location>
</feature>
<evidence type="ECO:0000259" key="2">
    <source>
        <dbReference type="Pfam" id="PF01757"/>
    </source>
</evidence>
<reference evidence="3" key="1">
    <citation type="submission" date="2019-03" db="EMBL/GenBank/DDBJ databases">
        <title>Afifella sp. nov., isolated from activated sludge.</title>
        <authorList>
            <person name="Li Q."/>
            <person name="Liu Y."/>
        </authorList>
    </citation>
    <scope>NUCLEOTIDE SEQUENCE</scope>
    <source>
        <strain evidence="3">L72</strain>
    </source>
</reference>
<dbReference type="InterPro" id="IPR050879">
    <property type="entry name" value="Acyltransferase_3"/>
</dbReference>
<keyword evidence="1" id="KW-1133">Transmembrane helix</keyword>
<feature type="transmembrane region" description="Helical" evidence="1">
    <location>
        <begin position="248"/>
        <end position="266"/>
    </location>
</feature>
<feature type="transmembrane region" description="Helical" evidence="1">
    <location>
        <begin position="173"/>
        <end position="192"/>
    </location>
</feature>
<feature type="transmembrane region" description="Helical" evidence="1">
    <location>
        <begin position="31"/>
        <end position="49"/>
    </location>
</feature>
<dbReference type="InterPro" id="IPR002656">
    <property type="entry name" value="Acyl_transf_3_dom"/>
</dbReference>
<sequence>MRWGARMTMLSLGGRTVLEPFLDPQKNAFNLVRLVAALSVIVSHVFVVAGGSGTAQPLELVTPFTLGQHAVNVFFVISGLTVAASLDRSPDAFRFLANRALRIVPALMVYGLVFALVLGALVAVVPLADYYSDPATLAYPLAVLVLFSHAPAPDGVFATAPLAGMVNMSLWTIQYEILAYIGLAALFVTGLLRYGAVLLALVAGAAAALVGVEAAGIVGIWPGALHPPLFALCFLLGVAAYRWRSRIVLSPLVLLGFLGFAVLAGRTPIGPLAYVLLAAYGALLFGTLPAGALGRWTRHTDISYGTYIYGWPVQQMLVGFFPGWSMFALGLAGLVSAAAIGFLSWSLVEKRALALKRRFAPRRQQAAVAW</sequence>
<protein>
    <submittedName>
        <fullName evidence="3">Acyltransferase</fullName>
    </submittedName>
</protein>
<dbReference type="GO" id="GO:0000271">
    <property type="term" value="P:polysaccharide biosynthetic process"/>
    <property type="evidence" value="ECO:0007669"/>
    <property type="project" value="TreeGrafter"/>
</dbReference>
<keyword evidence="4" id="KW-1185">Reference proteome</keyword>
<feature type="domain" description="Acyltransferase 3" evidence="2">
    <location>
        <begin position="28"/>
        <end position="343"/>
    </location>
</feature>
<comment type="caution">
    <text evidence="3">The sequence shown here is derived from an EMBL/GenBank/DDBJ whole genome shotgun (WGS) entry which is preliminary data.</text>
</comment>
<dbReference type="Proteomes" id="UP000773614">
    <property type="component" value="Unassembled WGS sequence"/>
</dbReference>
<keyword evidence="1" id="KW-0812">Transmembrane</keyword>
<feature type="transmembrane region" description="Helical" evidence="1">
    <location>
        <begin position="107"/>
        <end position="128"/>
    </location>
</feature>
<keyword evidence="3" id="KW-0808">Transferase</keyword>
<dbReference type="PANTHER" id="PTHR23028">
    <property type="entry name" value="ACETYLTRANSFERASE"/>
    <property type="match status" value="1"/>
</dbReference>
<dbReference type="PANTHER" id="PTHR23028:SF53">
    <property type="entry name" value="ACYL_TRANSF_3 DOMAIN-CONTAINING PROTEIN"/>
    <property type="match status" value="1"/>
</dbReference>
<accession>A0A964T9X9</accession>
<evidence type="ECO:0000256" key="1">
    <source>
        <dbReference type="SAM" id="Phobius"/>
    </source>
</evidence>